<sequence>MRLKIYPEDRVILTDGCIQLGAPDSYTSVITLGGEQDGTVLVPGRLIIGGGAYYPSGPLGSIRRKLRPENRVNLGSVTELGVVFPTGRTYSILEVINGYLKDSLTVDELSFILEHREKFVFSLGVGDRRDSAALVPRFTYVDNWHGDDVTDFVLLPEVYSRQAYRHRLWFDGTAGTIRMTDEHSGGGSRYGSLRALVIREASDTDNRDSGVNSVN</sequence>
<dbReference type="AlphaFoldDB" id="A0AAN5UHY2"/>
<accession>A0AAN5UHY2</accession>
<protein>
    <submittedName>
        <fullName evidence="1">Uncharacterized protein</fullName>
    </submittedName>
</protein>
<comment type="caution">
    <text evidence="1">The sequence shown here is derived from an EMBL/GenBank/DDBJ whole genome shotgun (WGS) entry which is preliminary data.</text>
</comment>
<proteinExistence type="predicted"/>
<reference evidence="1" key="1">
    <citation type="journal article" date="2018" name="Genome Biol.">
        <title>SKESA: strategic k-mer extension for scrupulous assemblies.</title>
        <authorList>
            <person name="Souvorov A."/>
            <person name="Agarwala R."/>
            <person name="Lipman D.J."/>
        </authorList>
    </citation>
    <scope>NUCLEOTIDE SEQUENCE</scope>
    <source>
        <strain evidence="1">SJP41</strain>
    </source>
</reference>
<reference evidence="1" key="2">
    <citation type="submission" date="2021-03" db="EMBL/GenBank/DDBJ databases">
        <authorList>
            <consortium name="NCBI Pathogen Detection Project"/>
        </authorList>
    </citation>
    <scope>NUCLEOTIDE SEQUENCE</scope>
    <source>
        <strain evidence="1">SJP41</strain>
    </source>
</reference>
<organism evidence="1 2">
    <name type="scientific">Escherichia coli</name>
    <dbReference type="NCBI Taxonomy" id="562"/>
    <lineage>
        <taxon>Bacteria</taxon>
        <taxon>Pseudomonadati</taxon>
        <taxon>Pseudomonadota</taxon>
        <taxon>Gammaproteobacteria</taxon>
        <taxon>Enterobacterales</taxon>
        <taxon>Enterobacteriaceae</taxon>
        <taxon>Escherichia</taxon>
    </lineage>
</organism>
<dbReference type="EMBL" id="DADPIR010000090">
    <property type="protein sequence ID" value="HAZ7494882.1"/>
    <property type="molecule type" value="Genomic_DNA"/>
</dbReference>
<dbReference type="RefSeq" id="WP_086590382.1">
    <property type="nucleotide sequence ID" value="NZ_CP128926.1"/>
</dbReference>
<name>A0AAN5UHY2_ECOLX</name>
<dbReference type="Proteomes" id="UP000868636">
    <property type="component" value="Unassembled WGS sequence"/>
</dbReference>
<evidence type="ECO:0000313" key="2">
    <source>
        <dbReference type="Proteomes" id="UP000868636"/>
    </source>
</evidence>
<evidence type="ECO:0000313" key="1">
    <source>
        <dbReference type="EMBL" id="HAZ7494882.1"/>
    </source>
</evidence>
<gene>
    <name evidence="1" type="ORF">J8F57_005224</name>
</gene>